<organism evidence="1 2">
    <name type="scientific">Candidatus Pantoea symbiotica</name>
    <dbReference type="NCBI Taxonomy" id="1884370"/>
    <lineage>
        <taxon>Bacteria</taxon>
        <taxon>Pseudomonadati</taxon>
        <taxon>Pseudomonadota</taxon>
        <taxon>Gammaproteobacteria</taxon>
        <taxon>Enterobacterales</taxon>
        <taxon>Erwiniaceae</taxon>
        <taxon>Pantoea</taxon>
    </lineage>
</organism>
<accession>A0A1I3SP99</accession>
<dbReference type="Pfam" id="PF05973">
    <property type="entry name" value="Gp49"/>
    <property type="match status" value="1"/>
</dbReference>
<evidence type="ECO:0000313" key="1">
    <source>
        <dbReference type="EMBL" id="SFJ60002.1"/>
    </source>
</evidence>
<dbReference type="RefSeq" id="WP_008104778.1">
    <property type="nucleotide sequence ID" value="NZ_FOSD01000002.1"/>
</dbReference>
<dbReference type="Proteomes" id="UP000198841">
    <property type="component" value="Unassembled WGS sequence"/>
</dbReference>
<sequence>MWQIETTERFDSWLMSLDDTDRTCVLAGLIVLRQKGPGLCRPYADSIKGSRFSNMKELRVQSKGDPIRAFFAFDPWRTGIVLCAGSKVGNEKRFYAEMIPLADREFTEYLENKR</sequence>
<keyword evidence="2" id="KW-1185">Reference proteome</keyword>
<evidence type="ECO:0008006" key="3">
    <source>
        <dbReference type="Google" id="ProtNLM"/>
    </source>
</evidence>
<name>A0A1I3SP99_9GAMM</name>
<dbReference type="EMBL" id="FOSD01000002">
    <property type="protein sequence ID" value="SFJ60002.1"/>
    <property type="molecule type" value="Genomic_DNA"/>
</dbReference>
<reference evidence="1 2" key="1">
    <citation type="submission" date="2016-10" db="EMBL/GenBank/DDBJ databases">
        <authorList>
            <person name="Varghese N."/>
            <person name="Submissions S."/>
        </authorList>
    </citation>
    <scope>NUCLEOTIDE SEQUENCE [LARGE SCALE GENOMIC DNA]</scope>
    <source>
        <strain evidence="1 2">YR512</strain>
    </source>
</reference>
<protein>
    <recommendedName>
        <fullName evidence="3">Diaminopimelate decarboxylase</fullName>
    </recommendedName>
</protein>
<proteinExistence type="predicted"/>
<gene>
    <name evidence="1" type="ORF">SAMN05518863_10238</name>
</gene>
<evidence type="ECO:0000313" key="2">
    <source>
        <dbReference type="Proteomes" id="UP000198841"/>
    </source>
</evidence>
<comment type="caution">
    <text evidence="1">The sequence shown here is derived from an EMBL/GenBank/DDBJ whole genome shotgun (WGS) entry which is preliminary data.</text>
</comment>
<dbReference type="InterPro" id="IPR009241">
    <property type="entry name" value="HigB-like"/>
</dbReference>